<evidence type="ECO:0000256" key="1">
    <source>
        <dbReference type="ARBA" id="ARBA00001353"/>
    </source>
</evidence>
<evidence type="ECO:0000256" key="5">
    <source>
        <dbReference type="ARBA" id="ARBA00022909"/>
    </source>
</evidence>
<keyword evidence="5" id="KW-0289">Folate biosynthesis</keyword>
<dbReference type="InterPro" id="IPR043133">
    <property type="entry name" value="GTP-CH-I_C/QueF"/>
</dbReference>
<comment type="pathway">
    <text evidence="2">Cofactor biosynthesis; tetrahydrofolate biosynthesis; 2-amino-4-hydroxy-6-hydroxymethyl-7,8-dihydropteridine diphosphate from 7,8-dihydroneopterin triphosphate: step 3/4.</text>
</comment>
<evidence type="ECO:0000256" key="7">
    <source>
        <dbReference type="ARBA" id="ARBA00032903"/>
    </source>
</evidence>
<comment type="caution">
    <text evidence="9">The sequence shown here is derived from an EMBL/GenBank/DDBJ whole genome shotgun (WGS) entry which is preliminary data.</text>
</comment>
<dbReference type="GO" id="GO:0005737">
    <property type="term" value="C:cytoplasm"/>
    <property type="evidence" value="ECO:0007669"/>
    <property type="project" value="TreeGrafter"/>
</dbReference>
<dbReference type="RefSeq" id="WP_113894472.1">
    <property type="nucleotide sequence ID" value="NZ_JANJGA010000010.1"/>
</dbReference>
<dbReference type="SMART" id="SM00905">
    <property type="entry name" value="FolB"/>
    <property type="match status" value="1"/>
</dbReference>
<dbReference type="PANTHER" id="PTHR42844:SF1">
    <property type="entry name" value="DIHYDRONEOPTERIN ALDOLASE 1-RELATED"/>
    <property type="match status" value="1"/>
</dbReference>
<dbReference type="GO" id="GO:0046656">
    <property type="term" value="P:folic acid biosynthetic process"/>
    <property type="evidence" value="ECO:0007669"/>
    <property type="project" value="UniProtKB-KW"/>
</dbReference>
<evidence type="ECO:0000256" key="2">
    <source>
        <dbReference type="ARBA" id="ARBA00005013"/>
    </source>
</evidence>
<dbReference type="InterPro" id="IPR006156">
    <property type="entry name" value="Dihydroneopterin_aldolase"/>
</dbReference>
<dbReference type="EC" id="4.1.2.25" evidence="4"/>
<evidence type="ECO:0000313" key="9">
    <source>
        <dbReference type="EMBL" id="RBQ28879.1"/>
    </source>
</evidence>
<evidence type="ECO:0000256" key="6">
    <source>
        <dbReference type="ARBA" id="ARBA00023239"/>
    </source>
</evidence>
<dbReference type="Proteomes" id="UP000252669">
    <property type="component" value="Unassembled WGS sequence"/>
</dbReference>
<comment type="catalytic activity">
    <reaction evidence="1">
        <text>7,8-dihydroneopterin = 6-hydroxymethyl-7,8-dihydropterin + glycolaldehyde</text>
        <dbReference type="Rhea" id="RHEA:10540"/>
        <dbReference type="ChEBI" id="CHEBI:17001"/>
        <dbReference type="ChEBI" id="CHEBI:17071"/>
        <dbReference type="ChEBI" id="CHEBI:44841"/>
        <dbReference type="EC" id="4.1.2.25"/>
    </reaction>
</comment>
<comment type="similarity">
    <text evidence="3">Belongs to the DHNA family.</text>
</comment>
<protein>
    <recommendedName>
        <fullName evidence="4">dihydroneopterin aldolase</fullName>
        <ecNumber evidence="4">4.1.2.25</ecNumber>
    </recommendedName>
    <alternativeName>
        <fullName evidence="7">7,8-dihydroneopterin aldolase</fullName>
    </alternativeName>
</protein>
<accession>A0A366MTR3</accession>
<keyword evidence="6" id="KW-0456">Lyase</keyword>
<dbReference type="Gene3D" id="3.30.1130.10">
    <property type="match status" value="1"/>
</dbReference>
<dbReference type="InterPro" id="IPR006157">
    <property type="entry name" value="FolB_dom"/>
</dbReference>
<dbReference type="OrthoDB" id="5373183at2"/>
<dbReference type="NCBIfam" id="TIGR00526">
    <property type="entry name" value="folB_dom"/>
    <property type="match status" value="1"/>
</dbReference>
<dbReference type="Pfam" id="PF02152">
    <property type="entry name" value="FolB"/>
    <property type="match status" value="1"/>
</dbReference>
<name>A0A366MTR3_9BACT</name>
<dbReference type="SUPFAM" id="SSF55620">
    <property type="entry name" value="Tetrahydrobiopterin biosynthesis enzymes-like"/>
    <property type="match status" value="1"/>
</dbReference>
<dbReference type="EMBL" id="PDKB01000010">
    <property type="protein sequence ID" value="RBQ28879.1"/>
    <property type="molecule type" value="Genomic_DNA"/>
</dbReference>
<reference evidence="9 10" key="1">
    <citation type="submission" date="2017-10" db="EMBL/GenBank/DDBJ databases">
        <title>Genomics of the genus Arcobacter.</title>
        <authorList>
            <person name="Perez-Cataluna A."/>
            <person name="Figueras M.J."/>
        </authorList>
    </citation>
    <scope>NUCLEOTIDE SEQUENCE [LARGE SCALE GENOMIC DNA]</scope>
    <source>
        <strain evidence="9 10">CECT 9230</strain>
    </source>
</reference>
<evidence type="ECO:0000256" key="3">
    <source>
        <dbReference type="ARBA" id="ARBA00005708"/>
    </source>
</evidence>
<feature type="domain" description="Dihydroneopterin aldolase/epimerase" evidence="8">
    <location>
        <begin position="3"/>
        <end position="103"/>
    </location>
</feature>
<proteinExistence type="inferred from homology"/>
<sequence length="103" mass="12100">MKIEIENLTFKCIIGILNFERVKKQKVILNISFEYDFVDNSFIDYSEVSILVKKTMKKEKFELLEDAIKTIEKLLYDTYDIKNLKLKISKPNILKDCVVSLSS</sequence>
<keyword evidence="10" id="KW-1185">Reference proteome</keyword>
<dbReference type="AlphaFoldDB" id="A0A366MTR3"/>
<evidence type="ECO:0000256" key="4">
    <source>
        <dbReference type="ARBA" id="ARBA00013043"/>
    </source>
</evidence>
<evidence type="ECO:0000259" key="8">
    <source>
        <dbReference type="SMART" id="SM00905"/>
    </source>
</evidence>
<gene>
    <name evidence="9" type="ORF">CRU91_06805</name>
</gene>
<dbReference type="PANTHER" id="PTHR42844">
    <property type="entry name" value="DIHYDRONEOPTERIN ALDOLASE 1-RELATED"/>
    <property type="match status" value="1"/>
</dbReference>
<organism evidence="9 10">
    <name type="scientific">Aliarcobacter vitoriensis</name>
    <dbReference type="NCBI Taxonomy" id="2011099"/>
    <lineage>
        <taxon>Bacteria</taxon>
        <taxon>Pseudomonadati</taxon>
        <taxon>Campylobacterota</taxon>
        <taxon>Epsilonproteobacteria</taxon>
        <taxon>Campylobacterales</taxon>
        <taxon>Arcobacteraceae</taxon>
        <taxon>Aliarcobacter</taxon>
    </lineage>
</organism>
<dbReference type="GO" id="GO:0004150">
    <property type="term" value="F:dihydroneopterin aldolase activity"/>
    <property type="evidence" value="ECO:0007669"/>
    <property type="project" value="UniProtKB-EC"/>
</dbReference>
<evidence type="ECO:0000313" key="10">
    <source>
        <dbReference type="Proteomes" id="UP000252669"/>
    </source>
</evidence>